<dbReference type="eggNOG" id="ENOG5030UGW">
    <property type="taxonomic scope" value="Bacteria"/>
</dbReference>
<sequence>MAGVTIQELGLRFVDACMRLYWGSCWYPLLFAVGLICTLVLGRKRKSGIFVGYTVFLLLTVYNPLVVKYLIAKVKFENEYYRFIWILPVIPAVAYYGVRLVTAFRKTWIKVFMAAAVLTGFVILGNPLDGVVTNFAMAENIYKVPNDLRAVCDVIHQNQENDFPRVVFDGSFNSIVRQYDAGIATVISRNASIYRSGSTVAGNYDENSSFYKRQKALLDVIDYHIYEDKEGFQAALKKSKTDFVVTQIGLVDHDFLTECGCELIAQTESCYIYKFDYSNPRK</sequence>
<gene>
    <name evidence="2" type="ORF">ERS852478_00235</name>
</gene>
<accession>A0A173X9H5</accession>
<protein>
    <submittedName>
        <fullName evidence="2">Uncharacterized protein</fullName>
    </submittedName>
</protein>
<dbReference type="EMBL" id="CYZN01000001">
    <property type="protein sequence ID" value="CUN47305.1"/>
    <property type="molecule type" value="Genomic_DNA"/>
</dbReference>
<dbReference type="RefSeq" id="WP_055199514.1">
    <property type="nucleotide sequence ID" value="NZ_BTHH01000006.1"/>
</dbReference>
<dbReference type="Proteomes" id="UP000095431">
    <property type="component" value="Unassembled WGS sequence"/>
</dbReference>
<organism evidence="2 3">
    <name type="scientific">Blautia wexlerae</name>
    <dbReference type="NCBI Taxonomy" id="418240"/>
    <lineage>
        <taxon>Bacteria</taxon>
        <taxon>Bacillati</taxon>
        <taxon>Bacillota</taxon>
        <taxon>Clostridia</taxon>
        <taxon>Lachnospirales</taxon>
        <taxon>Lachnospiraceae</taxon>
        <taxon>Blautia</taxon>
    </lineage>
</organism>
<feature type="transmembrane region" description="Helical" evidence="1">
    <location>
        <begin position="108"/>
        <end position="128"/>
    </location>
</feature>
<evidence type="ECO:0000313" key="3">
    <source>
        <dbReference type="Proteomes" id="UP000095431"/>
    </source>
</evidence>
<evidence type="ECO:0000313" key="2">
    <source>
        <dbReference type="EMBL" id="CUN47305.1"/>
    </source>
</evidence>
<keyword evidence="1" id="KW-0472">Membrane</keyword>
<keyword evidence="1" id="KW-1133">Transmembrane helix</keyword>
<name>A0A173X9H5_9FIRM</name>
<evidence type="ECO:0000256" key="1">
    <source>
        <dbReference type="SAM" id="Phobius"/>
    </source>
</evidence>
<dbReference type="AlphaFoldDB" id="A0A173X9H5"/>
<feature type="transmembrane region" description="Helical" evidence="1">
    <location>
        <begin position="83"/>
        <end position="101"/>
    </location>
</feature>
<keyword evidence="1" id="KW-0812">Transmembrane</keyword>
<feature type="transmembrane region" description="Helical" evidence="1">
    <location>
        <begin position="20"/>
        <end position="42"/>
    </location>
</feature>
<feature type="transmembrane region" description="Helical" evidence="1">
    <location>
        <begin position="49"/>
        <end position="71"/>
    </location>
</feature>
<proteinExistence type="predicted"/>
<reference evidence="2 3" key="1">
    <citation type="submission" date="2015-09" db="EMBL/GenBank/DDBJ databases">
        <authorList>
            <consortium name="Pathogen Informatics"/>
        </authorList>
    </citation>
    <scope>NUCLEOTIDE SEQUENCE [LARGE SCALE GENOMIC DNA]</scope>
    <source>
        <strain evidence="2 3">2789STDY5834863</strain>
    </source>
</reference>